<dbReference type="EMBL" id="VJZC01000777">
    <property type="protein sequence ID" value="MPY64354.1"/>
    <property type="molecule type" value="Genomic_DNA"/>
</dbReference>
<proteinExistence type="predicted"/>
<dbReference type="PANTHER" id="PTHR30154:SF34">
    <property type="entry name" value="TRANSCRIPTIONAL REGULATOR AZLB"/>
    <property type="match status" value="1"/>
</dbReference>
<dbReference type="Gene3D" id="1.10.10.10">
    <property type="entry name" value="Winged helix-like DNA-binding domain superfamily/Winged helix DNA-binding domain"/>
    <property type="match status" value="1"/>
</dbReference>
<name>A0A5N8XYB1_9ACTN</name>
<dbReference type="OrthoDB" id="4050641at2"/>
<feature type="region of interest" description="Disordered" evidence="1">
    <location>
        <begin position="164"/>
        <end position="188"/>
    </location>
</feature>
<evidence type="ECO:0000256" key="1">
    <source>
        <dbReference type="SAM" id="MobiDB-lite"/>
    </source>
</evidence>
<dbReference type="AlphaFoldDB" id="A0A5N8XYB1"/>
<sequence>MTRPLLDELDRRLIGALHLAPRATWDDFGAILSADASTLKRRYDRLHEARMLRVIGQADWGMHSTAMPVHVFLDITGETPLAVLDRLRTLPHLQLLGQISGDYPLYAVVHAPSDTATSEAIDRMFSIPGVRRVNALPALSTLRRGITWDPQFLTAGERADLLTLTGPRPEGTATPTPTATATPPAKPLSEAERTVVAQLIQDGRASAAGIGRAAGLATSTAHRVVRRVLDEQWVKPRLEIVSEWLGFQTPFLLRLRVAPGKTPDVMRRIDQLPQTRLAAHVASDMSVLCTGLVTDRSALAAFIDHELAQVPGLLTVSVDVMLAEPRRYWLDRDLTSGLGKFHAPTLL</sequence>
<dbReference type="SUPFAM" id="SSF54909">
    <property type="entry name" value="Dimeric alpha+beta barrel"/>
    <property type="match status" value="1"/>
</dbReference>
<reference evidence="2 3" key="1">
    <citation type="submission" date="2019-07" db="EMBL/GenBank/DDBJ databases">
        <title>New species of Amycolatopsis and Streptomyces.</title>
        <authorList>
            <person name="Duangmal K."/>
            <person name="Teo W.F.A."/>
            <person name="Lipun K."/>
        </authorList>
    </citation>
    <scope>NUCLEOTIDE SEQUENCE [LARGE SCALE GENOMIC DNA]</scope>
    <source>
        <strain evidence="2 3">NBRC 106415</strain>
    </source>
</reference>
<dbReference type="InterPro" id="IPR011008">
    <property type="entry name" value="Dimeric_a/b-barrel"/>
</dbReference>
<protein>
    <submittedName>
        <fullName evidence="2">Lrp/AsnC family transcriptional regulator</fullName>
    </submittedName>
</protein>
<dbReference type="InterPro" id="IPR036388">
    <property type="entry name" value="WH-like_DNA-bd_sf"/>
</dbReference>
<dbReference type="GO" id="GO:0005829">
    <property type="term" value="C:cytosol"/>
    <property type="evidence" value="ECO:0007669"/>
    <property type="project" value="TreeGrafter"/>
</dbReference>
<comment type="caution">
    <text evidence="2">The sequence shown here is derived from an EMBL/GenBank/DDBJ whole genome shotgun (WGS) entry which is preliminary data.</text>
</comment>
<dbReference type="Proteomes" id="UP000400924">
    <property type="component" value="Unassembled WGS sequence"/>
</dbReference>
<accession>A0A5N8XYB1</accession>
<evidence type="ECO:0000313" key="2">
    <source>
        <dbReference type="EMBL" id="MPY64354.1"/>
    </source>
</evidence>
<dbReference type="InterPro" id="IPR019888">
    <property type="entry name" value="Tscrpt_reg_AsnC-like"/>
</dbReference>
<dbReference type="Gene3D" id="3.30.70.920">
    <property type="match status" value="2"/>
</dbReference>
<dbReference type="PANTHER" id="PTHR30154">
    <property type="entry name" value="LEUCINE-RESPONSIVE REGULATORY PROTEIN"/>
    <property type="match status" value="1"/>
</dbReference>
<dbReference type="GO" id="GO:0043200">
    <property type="term" value="P:response to amino acid"/>
    <property type="evidence" value="ECO:0007669"/>
    <property type="project" value="TreeGrafter"/>
</dbReference>
<dbReference type="SMART" id="SM00344">
    <property type="entry name" value="HTH_ASNC"/>
    <property type="match status" value="1"/>
</dbReference>
<dbReference type="GO" id="GO:0043565">
    <property type="term" value="F:sequence-specific DNA binding"/>
    <property type="evidence" value="ECO:0007669"/>
    <property type="project" value="TreeGrafter"/>
</dbReference>
<feature type="compositionally biased region" description="Low complexity" evidence="1">
    <location>
        <begin position="172"/>
        <end position="183"/>
    </location>
</feature>
<organism evidence="2 3">
    <name type="scientific">Streptomyces spongiae</name>
    <dbReference type="NCBI Taxonomy" id="565072"/>
    <lineage>
        <taxon>Bacteria</taxon>
        <taxon>Bacillati</taxon>
        <taxon>Actinomycetota</taxon>
        <taxon>Actinomycetes</taxon>
        <taxon>Kitasatosporales</taxon>
        <taxon>Streptomycetaceae</taxon>
        <taxon>Streptomyces</taxon>
    </lineage>
</organism>
<gene>
    <name evidence="2" type="ORF">FNH08_46555</name>
</gene>
<dbReference type="RefSeq" id="WP_152777824.1">
    <property type="nucleotide sequence ID" value="NZ_VJZC01000777.1"/>
</dbReference>
<evidence type="ECO:0000313" key="3">
    <source>
        <dbReference type="Proteomes" id="UP000400924"/>
    </source>
</evidence>
<keyword evidence="3" id="KW-1185">Reference proteome</keyword>